<keyword evidence="6" id="KW-1185">Reference proteome</keyword>
<dbReference type="GO" id="GO:0030983">
    <property type="term" value="F:mismatched DNA binding"/>
    <property type="evidence" value="ECO:0007669"/>
    <property type="project" value="InterPro"/>
</dbReference>
<feature type="region of interest" description="Disordered" evidence="3">
    <location>
        <begin position="504"/>
        <end position="545"/>
    </location>
</feature>
<keyword evidence="2" id="KW-0227">DNA damage</keyword>
<evidence type="ECO:0000256" key="2">
    <source>
        <dbReference type="ARBA" id="ARBA00022763"/>
    </source>
</evidence>
<comment type="similarity">
    <text evidence="1">Belongs to the DNA mismatch repair MutL/HexB family.</text>
</comment>
<gene>
    <name evidence="5" type="ORF">WJX74_004151</name>
</gene>
<name>A0AAW1RZT4_9CHLO</name>
<protein>
    <recommendedName>
        <fullName evidence="4">DNA mismatch repair protein S5 domain-containing protein</fullName>
    </recommendedName>
</protein>
<dbReference type="InterPro" id="IPR002099">
    <property type="entry name" value="MutL/Mlh/PMS"/>
</dbReference>
<dbReference type="InterPro" id="IPR013507">
    <property type="entry name" value="DNA_mismatch_S5_2-like"/>
</dbReference>
<dbReference type="SMART" id="SM01340">
    <property type="entry name" value="DNA_mis_repair"/>
    <property type="match status" value="1"/>
</dbReference>
<dbReference type="GO" id="GO:0140664">
    <property type="term" value="F:ATP-dependent DNA damage sensor activity"/>
    <property type="evidence" value="ECO:0007669"/>
    <property type="project" value="InterPro"/>
</dbReference>
<dbReference type="SUPFAM" id="SSF54211">
    <property type="entry name" value="Ribosomal protein S5 domain 2-like"/>
    <property type="match status" value="1"/>
</dbReference>
<feature type="region of interest" description="Disordered" evidence="3">
    <location>
        <begin position="711"/>
        <end position="741"/>
    </location>
</feature>
<dbReference type="Gene3D" id="3.30.230.10">
    <property type="match status" value="1"/>
</dbReference>
<dbReference type="InterPro" id="IPR014762">
    <property type="entry name" value="DNA_mismatch_repair_CS"/>
</dbReference>
<evidence type="ECO:0000256" key="3">
    <source>
        <dbReference type="SAM" id="MobiDB-lite"/>
    </source>
</evidence>
<dbReference type="Pfam" id="PF13589">
    <property type="entry name" value="HATPase_c_3"/>
    <property type="match status" value="1"/>
</dbReference>
<evidence type="ECO:0000313" key="6">
    <source>
        <dbReference type="Proteomes" id="UP001438707"/>
    </source>
</evidence>
<comment type="caution">
    <text evidence="5">The sequence shown here is derived from an EMBL/GenBank/DDBJ whole genome shotgun (WGS) entry which is preliminary data.</text>
</comment>
<feature type="compositionally biased region" description="Low complexity" evidence="3">
    <location>
        <begin position="658"/>
        <end position="668"/>
    </location>
</feature>
<dbReference type="AlphaFoldDB" id="A0AAW1RZT4"/>
<reference evidence="5 6" key="1">
    <citation type="journal article" date="2024" name="Nat. Commun.">
        <title>Phylogenomics reveals the evolutionary origins of lichenization in chlorophyte algae.</title>
        <authorList>
            <person name="Puginier C."/>
            <person name="Libourel C."/>
            <person name="Otte J."/>
            <person name="Skaloud P."/>
            <person name="Haon M."/>
            <person name="Grisel S."/>
            <person name="Petersen M."/>
            <person name="Berrin J.G."/>
            <person name="Delaux P.M."/>
            <person name="Dal Grande F."/>
            <person name="Keller J."/>
        </authorList>
    </citation>
    <scope>NUCLEOTIDE SEQUENCE [LARGE SCALE GENOMIC DNA]</scope>
    <source>
        <strain evidence="5 6">SAG 2145</strain>
    </source>
</reference>
<dbReference type="SUPFAM" id="SSF55874">
    <property type="entry name" value="ATPase domain of HSP90 chaperone/DNA topoisomerase II/histidine kinase"/>
    <property type="match status" value="1"/>
</dbReference>
<sequence>MRAFTAQTKIERLPPQLGGKLRSQTAITGLARIVEELVCNSIDARASKIIVELDSRLLSLRVEDDGIGIPQDSFSLLCQRSCSSKLQAGGQLSSVATLGFRGEALASVADSSILEVISRATGSFETHIKALRGGEVLKHGLALEQRRHHGTVVSVRDFLYNQPVRRKQLAQAGAAKEMEKSRNLMFRLALPHPHISFHLMDRTQGKTVLFLRKDRALKETLPMVFGKDLSALKPVQASLHGMRLEGFTLQPPSGGASKSQQLLYLNRRPVQPGPVLKLITELFHEVVRKLEKRERPGSRQQANSNPAFLLQLECERSLYDITYEADKSLAVLGDWAPAVALVRSGILQAWRGILPASLATEVMQPSTDVAASKQHADEFQQRRLHQPLFPKQSASSAEGGRGLFQLSQSVVHESELHGEEAGHAAPAVHGRAGMENLTPAEIDEPKRFVHLDEKIGAQGGIRVSREQGLVGLHPGSDMLCNQRLGAQPGSQEGQAAFFPESVRHHHAAQTGVSQGSRSAPAVGGHPYHRHFNSNTSLPDRHSAPACSYRQPALPLLYFNDQTQSPEPGLSAAHMSQQKAYPATKRQHIKRLSTAAMSAIYTGFNQDKTAGFFEGRQRYGTATSEQVAGDAEENLVPSSELQQNIYSISKCSRDQCHASTTSESENSSSPVHADMDVQNSHQQHTDHQPGDQRYLRQNCQLPSRPPWHAQLHQNVSQSSGLTRSRVKRTSNIKLTARPARHA</sequence>
<dbReference type="InterPro" id="IPR036890">
    <property type="entry name" value="HATPase_C_sf"/>
</dbReference>
<proteinExistence type="inferred from homology"/>
<evidence type="ECO:0000259" key="4">
    <source>
        <dbReference type="SMART" id="SM01340"/>
    </source>
</evidence>
<dbReference type="PANTHER" id="PTHR10073">
    <property type="entry name" value="DNA MISMATCH REPAIR PROTEIN MLH, PMS, MUTL"/>
    <property type="match status" value="1"/>
</dbReference>
<dbReference type="GO" id="GO:0016887">
    <property type="term" value="F:ATP hydrolysis activity"/>
    <property type="evidence" value="ECO:0007669"/>
    <property type="project" value="InterPro"/>
</dbReference>
<dbReference type="PROSITE" id="PS00058">
    <property type="entry name" value="DNA_MISMATCH_REPAIR_1"/>
    <property type="match status" value="1"/>
</dbReference>
<dbReference type="InterPro" id="IPR014721">
    <property type="entry name" value="Ribsml_uS5_D2-typ_fold_subgr"/>
</dbReference>
<dbReference type="NCBIfam" id="TIGR00585">
    <property type="entry name" value="mutl"/>
    <property type="match status" value="1"/>
</dbReference>
<dbReference type="GO" id="GO:0005524">
    <property type="term" value="F:ATP binding"/>
    <property type="evidence" value="ECO:0007669"/>
    <property type="project" value="InterPro"/>
</dbReference>
<dbReference type="Gene3D" id="3.30.565.10">
    <property type="entry name" value="Histidine kinase-like ATPase, C-terminal domain"/>
    <property type="match status" value="1"/>
</dbReference>
<dbReference type="EMBL" id="JALJOS010000005">
    <property type="protein sequence ID" value="KAK9838832.1"/>
    <property type="molecule type" value="Genomic_DNA"/>
</dbReference>
<dbReference type="InterPro" id="IPR038973">
    <property type="entry name" value="MutL/Mlh/Pms-like"/>
</dbReference>
<feature type="region of interest" description="Disordered" evidence="3">
    <location>
        <begin position="656"/>
        <end position="690"/>
    </location>
</feature>
<feature type="domain" description="DNA mismatch repair protein S5" evidence="4">
    <location>
        <begin position="221"/>
        <end position="351"/>
    </location>
</feature>
<evidence type="ECO:0000313" key="5">
    <source>
        <dbReference type="EMBL" id="KAK9838832.1"/>
    </source>
</evidence>
<dbReference type="PANTHER" id="PTHR10073:SF47">
    <property type="entry name" value="DNA MISMATCH REPAIR PROTEIN MLH3"/>
    <property type="match status" value="1"/>
</dbReference>
<dbReference type="GO" id="GO:0006298">
    <property type="term" value="P:mismatch repair"/>
    <property type="evidence" value="ECO:0007669"/>
    <property type="project" value="InterPro"/>
</dbReference>
<dbReference type="GO" id="GO:0032300">
    <property type="term" value="C:mismatch repair complex"/>
    <property type="evidence" value="ECO:0007669"/>
    <property type="project" value="InterPro"/>
</dbReference>
<feature type="compositionally biased region" description="Polar residues" evidence="3">
    <location>
        <begin position="711"/>
        <end position="721"/>
    </location>
</feature>
<evidence type="ECO:0000256" key="1">
    <source>
        <dbReference type="ARBA" id="ARBA00006082"/>
    </source>
</evidence>
<dbReference type="Proteomes" id="UP001438707">
    <property type="component" value="Unassembled WGS sequence"/>
</dbReference>
<accession>A0AAW1RZT4</accession>
<feature type="region of interest" description="Disordered" evidence="3">
    <location>
        <begin position="559"/>
        <end position="582"/>
    </location>
</feature>
<organism evidence="5 6">
    <name type="scientific">Apatococcus lobatus</name>
    <dbReference type="NCBI Taxonomy" id="904363"/>
    <lineage>
        <taxon>Eukaryota</taxon>
        <taxon>Viridiplantae</taxon>
        <taxon>Chlorophyta</taxon>
        <taxon>core chlorophytes</taxon>
        <taxon>Trebouxiophyceae</taxon>
        <taxon>Chlorellales</taxon>
        <taxon>Chlorellaceae</taxon>
        <taxon>Apatococcus</taxon>
    </lineage>
</organism>
<dbReference type="InterPro" id="IPR020568">
    <property type="entry name" value="Ribosomal_Su5_D2-typ_SF"/>
</dbReference>